<dbReference type="GO" id="GO:0003700">
    <property type="term" value="F:DNA-binding transcription factor activity"/>
    <property type="evidence" value="ECO:0007669"/>
    <property type="project" value="InterPro"/>
</dbReference>
<name>A0A0D6DW37_9LACT</name>
<dbReference type="AlphaFoldDB" id="A0A0D6DW37"/>
<sequence length="116" mass="13663">MFIKEFSEKTGLSIDTLRYYENENLLTPKRNQHNYRDYTESDICWVELLLKMKQTGMSINEIKGYAALQEQGDVSLANRIDILDKHLTSLKQAKETLEQTMSFVERKISGYKQRLH</sequence>
<dbReference type="KEGG" id="lpk:LACPI_0958"/>
<reference evidence="5" key="1">
    <citation type="submission" date="2015-01" db="EMBL/GenBank/DDBJ databases">
        <authorList>
            <person name="Andreevskaya M."/>
        </authorList>
    </citation>
    <scope>NUCLEOTIDE SEQUENCE [LARGE SCALE GENOMIC DNA]</scope>
    <source>
        <strain evidence="5">MKFS47</strain>
    </source>
</reference>
<dbReference type="SUPFAM" id="SSF46955">
    <property type="entry name" value="Putative DNA-binding domain"/>
    <property type="match status" value="1"/>
</dbReference>
<dbReference type="PROSITE" id="PS50937">
    <property type="entry name" value="HTH_MERR_2"/>
    <property type="match status" value="1"/>
</dbReference>
<gene>
    <name evidence="4" type="ORF">LACPI_0958</name>
</gene>
<dbReference type="CDD" id="cd01109">
    <property type="entry name" value="HTH_YyaN"/>
    <property type="match status" value="1"/>
</dbReference>
<dbReference type="PANTHER" id="PTHR30204">
    <property type="entry name" value="REDOX-CYCLING DRUG-SENSING TRANSCRIPTIONAL ACTIVATOR SOXR"/>
    <property type="match status" value="1"/>
</dbReference>
<accession>A0A0D6DW37</accession>
<dbReference type="RefSeq" id="WP_047915340.1">
    <property type="nucleotide sequence ID" value="NZ_LN774769.1"/>
</dbReference>
<dbReference type="GO" id="GO:0003677">
    <property type="term" value="F:DNA binding"/>
    <property type="evidence" value="ECO:0007669"/>
    <property type="project" value="UniProtKB-KW"/>
</dbReference>
<dbReference type="InterPro" id="IPR000551">
    <property type="entry name" value="MerR-type_HTH_dom"/>
</dbReference>
<dbReference type="Proteomes" id="UP000033166">
    <property type="component" value="Chromosome I"/>
</dbReference>
<proteinExistence type="predicted"/>
<dbReference type="InterPro" id="IPR047057">
    <property type="entry name" value="MerR_fam"/>
</dbReference>
<keyword evidence="2" id="KW-0175">Coiled coil</keyword>
<dbReference type="Pfam" id="PF13411">
    <property type="entry name" value="MerR_1"/>
    <property type="match status" value="1"/>
</dbReference>
<evidence type="ECO:0000256" key="1">
    <source>
        <dbReference type="ARBA" id="ARBA00023125"/>
    </source>
</evidence>
<feature type="coiled-coil region" evidence="2">
    <location>
        <begin position="80"/>
        <end position="114"/>
    </location>
</feature>
<protein>
    <submittedName>
        <fullName evidence="4">Mercuric resistance operon regulatory protein</fullName>
    </submittedName>
</protein>
<feature type="domain" description="HTH merR-type" evidence="3">
    <location>
        <begin position="1"/>
        <end position="68"/>
    </location>
</feature>
<keyword evidence="1" id="KW-0238">DNA-binding</keyword>
<evidence type="ECO:0000313" key="4">
    <source>
        <dbReference type="EMBL" id="CEN28158.1"/>
    </source>
</evidence>
<dbReference type="EMBL" id="LN774769">
    <property type="protein sequence ID" value="CEN28158.1"/>
    <property type="molecule type" value="Genomic_DNA"/>
</dbReference>
<dbReference type="InterPro" id="IPR009061">
    <property type="entry name" value="DNA-bd_dom_put_sf"/>
</dbReference>
<organism evidence="4 5">
    <name type="scientific">Pseudolactococcus piscium MKFS47</name>
    <dbReference type="NCBI Taxonomy" id="297352"/>
    <lineage>
        <taxon>Bacteria</taxon>
        <taxon>Bacillati</taxon>
        <taxon>Bacillota</taxon>
        <taxon>Bacilli</taxon>
        <taxon>Lactobacillales</taxon>
        <taxon>Streptococcaceae</taxon>
        <taxon>Pseudolactococcus</taxon>
    </lineage>
</organism>
<dbReference type="SMART" id="SM00422">
    <property type="entry name" value="HTH_MERR"/>
    <property type="match status" value="1"/>
</dbReference>
<dbReference type="PANTHER" id="PTHR30204:SF83">
    <property type="entry name" value="TRANSCRIPTIONAL REGULATOR, MERR FAMILY"/>
    <property type="match status" value="1"/>
</dbReference>
<evidence type="ECO:0000313" key="5">
    <source>
        <dbReference type="Proteomes" id="UP000033166"/>
    </source>
</evidence>
<evidence type="ECO:0000256" key="2">
    <source>
        <dbReference type="SAM" id="Coils"/>
    </source>
</evidence>
<evidence type="ECO:0000259" key="3">
    <source>
        <dbReference type="PROSITE" id="PS50937"/>
    </source>
</evidence>
<dbReference type="HOGENOM" id="CLU_060077_8_3_9"/>
<dbReference type="Gene3D" id="1.10.1660.10">
    <property type="match status" value="1"/>
</dbReference>